<dbReference type="FunFam" id="3.40.50.1760:FF:000001">
    <property type="entry name" value="Glutathione synthetase"/>
    <property type="match status" value="1"/>
</dbReference>
<evidence type="ECO:0000256" key="10">
    <source>
        <dbReference type="PIRNR" id="PIRNR001558"/>
    </source>
</evidence>
<dbReference type="FunFam" id="3.30.1490.50:FF:000002">
    <property type="entry name" value="Glutathione synthetase"/>
    <property type="match status" value="1"/>
</dbReference>
<dbReference type="InterPro" id="IPR004887">
    <property type="entry name" value="GSH_synth_subst-bd"/>
</dbReference>
<feature type="binding site" evidence="12">
    <location>
        <position position="150"/>
    </location>
    <ligand>
        <name>Mg(2+)</name>
        <dbReference type="ChEBI" id="CHEBI:18420"/>
    </ligand>
</feature>
<feature type="binding site" evidence="13">
    <location>
        <begin position="499"/>
        <end position="500"/>
    </location>
    <ligand>
        <name>substrate</name>
    </ligand>
</feature>
<dbReference type="VEuPathDB" id="FungiDB:jhhlp_001208"/>
<dbReference type="InterPro" id="IPR037013">
    <property type="entry name" value="GSH-S_sub-bd_sf"/>
</dbReference>
<keyword evidence="4 10" id="KW-0436">Ligase</keyword>
<dbReference type="PIRSF" id="PIRSF001558">
    <property type="entry name" value="GSHase"/>
    <property type="match status" value="1"/>
</dbReference>
<dbReference type="EMBL" id="NLAX01000004">
    <property type="protein sequence ID" value="PKS11913.1"/>
    <property type="molecule type" value="Genomic_DNA"/>
</dbReference>
<dbReference type="SUPFAM" id="SSF52440">
    <property type="entry name" value="PreATP-grasp domain"/>
    <property type="match status" value="1"/>
</dbReference>
<dbReference type="Pfam" id="PF03917">
    <property type="entry name" value="GSH_synth_ATP"/>
    <property type="match status" value="1"/>
</dbReference>
<evidence type="ECO:0000256" key="13">
    <source>
        <dbReference type="PIRSR" id="PIRSR001558-3"/>
    </source>
</evidence>
<dbReference type="FunCoup" id="A0A2N3NHK7">
    <property type="interactions" value="870"/>
</dbReference>
<evidence type="ECO:0000256" key="4">
    <source>
        <dbReference type="ARBA" id="ARBA00022598"/>
    </source>
</evidence>
<keyword evidence="9 10" id="KW-0460">Magnesium</keyword>
<dbReference type="Pfam" id="PF03199">
    <property type="entry name" value="GSH_synthase"/>
    <property type="match status" value="1"/>
</dbReference>
<keyword evidence="5 10" id="KW-0317">Glutathione biosynthesis</keyword>
<keyword evidence="8 10" id="KW-0067">ATP-binding</keyword>
<evidence type="ECO:0000313" key="15">
    <source>
        <dbReference type="EMBL" id="PKS11913.1"/>
    </source>
</evidence>
<feature type="binding site" evidence="13">
    <location>
        <begin position="231"/>
        <end position="233"/>
    </location>
    <ligand>
        <name>substrate</name>
    </ligand>
</feature>
<dbReference type="InterPro" id="IPR016185">
    <property type="entry name" value="PreATP-grasp_dom_sf"/>
</dbReference>
<dbReference type="InParanoid" id="A0A2N3NHK7"/>
<feature type="binding site" evidence="12">
    <location>
        <position position="148"/>
    </location>
    <ligand>
        <name>Mg(2+)</name>
        <dbReference type="ChEBI" id="CHEBI:18420"/>
    </ligand>
</feature>
<evidence type="ECO:0000259" key="14">
    <source>
        <dbReference type="Pfam" id="PF03199"/>
    </source>
</evidence>
<feature type="binding site" evidence="11">
    <location>
        <position position="488"/>
    </location>
    <ligand>
        <name>substrate</name>
    </ligand>
</feature>
<keyword evidence="7 10" id="KW-0547">Nucleotide-binding</keyword>
<evidence type="ECO:0000256" key="7">
    <source>
        <dbReference type="ARBA" id="ARBA00022741"/>
    </source>
</evidence>
<dbReference type="GO" id="GO:0000287">
    <property type="term" value="F:magnesium ion binding"/>
    <property type="evidence" value="ECO:0007669"/>
    <property type="project" value="UniProtKB-UniRule"/>
</dbReference>
<dbReference type="SUPFAM" id="SSF56059">
    <property type="entry name" value="Glutathione synthetase ATP-binding domain-like"/>
    <property type="match status" value="1"/>
</dbReference>
<dbReference type="Gene3D" id="3.30.1490.80">
    <property type="match status" value="1"/>
</dbReference>
<comment type="pathway">
    <text evidence="1 10">Sulfur metabolism; glutathione biosynthesis; glutathione from L-cysteine and L-glutamate: step 2/2.</text>
</comment>
<dbReference type="PANTHER" id="PTHR11130">
    <property type="entry name" value="GLUTATHIONE SYNTHETASE"/>
    <property type="match status" value="1"/>
</dbReference>
<feature type="binding site" evidence="11">
    <location>
        <position position="490"/>
    </location>
    <ligand>
        <name>ATP</name>
        <dbReference type="ChEBI" id="CHEBI:30616"/>
    </ligand>
</feature>
<reference evidence="15 16" key="1">
    <citation type="journal article" date="2017" name="G3 (Bethesda)">
        <title>First Draft Genome Sequence of the Pathogenic Fungus Lomentospora prolificans (Formerly Scedosporium prolificans).</title>
        <authorList>
            <person name="Luo R."/>
            <person name="Zimin A."/>
            <person name="Workman R."/>
            <person name="Fan Y."/>
            <person name="Pertea G."/>
            <person name="Grossman N."/>
            <person name="Wear M.P."/>
            <person name="Jia B."/>
            <person name="Miller H."/>
            <person name="Casadevall A."/>
            <person name="Timp W."/>
            <person name="Zhang S.X."/>
            <person name="Salzberg S.L."/>
        </authorList>
    </citation>
    <scope>NUCLEOTIDE SEQUENCE [LARGE SCALE GENOMIC DNA]</scope>
    <source>
        <strain evidence="15 16">JHH-5317</strain>
    </source>
</reference>
<dbReference type="GO" id="GO:0005524">
    <property type="term" value="F:ATP binding"/>
    <property type="evidence" value="ECO:0007669"/>
    <property type="project" value="UniProtKB-UniRule"/>
</dbReference>
<evidence type="ECO:0000256" key="11">
    <source>
        <dbReference type="PIRSR" id="PIRSR001558-1"/>
    </source>
</evidence>
<dbReference type="STRING" id="41688.A0A2N3NHK7"/>
<dbReference type="AlphaFoldDB" id="A0A2N3NHK7"/>
<feature type="binding site" evidence="13">
    <location>
        <begin position="299"/>
        <end position="302"/>
    </location>
    <ligand>
        <name>substrate</name>
    </ligand>
</feature>
<dbReference type="GO" id="GO:0005829">
    <property type="term" value="C:cytosol"/>
    <property type="evidence" value="ECO:0007669"/>
    <property type="project" value="TreeGrafter"/>
</dbReference>
<comment type="cofactor">
    <cofactor evidence="10 12">
        <name>Mg(2+)</name>
        <dbReference type="ChEBI" id="CHEBI:18420"/>
    </cofactor>
    <text evidence="10 12">Binds 1 Mg(2+) ion per subunit.</text>
</comment>
<evidence type="ECO:0000256" key="6">
    <source>
        <dbReference type="ARBA" id="ARBA00022723"/>
    </source>
</evidence>
<keyword evidence="16" id="KW-1185">Reference proteome</keyword>
<dbReference type="Gene3D" id="1.10.1080.10">
    <property type="entry name" value="Glutathione Synthetase, Chain A, domain 3"/>
    <property type="match status" value="1"/>
</dbReference>
<comment type="catalytic activity">
    <reaction evidence="10">
        <text>gamma-L-glutamyl-L-cysteine + glycine + ATP = glutathione + ADP + phosphate + H(+)</text>
        <dbReference type="Rhea" id="RHEA:13557"/>
        <dbReference type="ChEBI" id="CHEBI:15378"/>
        <dbReference type="ChEBI" id="CHEBI:30616"/>
        <dbReference type="ChEBI" id="CHEBI:43474"/>
        <dbReference type="ChEBI" id="CHEBI:57305"/>
        <dbReference type="ChEBI" id="CHEBI:57925"/>
        <dbReference type="ChEBI" id="CHEBI:58173"/>
        <dbReference type="ChEBI" id="CHEBI:456216"/>
        <dbReference type="EC" id="6.3.2.3"/>
    </reaction>
</comment>
<evidence type="ECO:0000313" key="16">
    <source>
        <dbReference type="Proteomes" id="UP000233524"/>
    </source>
</evidence>
<feature type="binding site" evidence="11">
    <location>
        <position position="130"/>
    </location>
    <ligand>
        <name>substrate</name>
    </ligand>
</feature>
<proteinExistence type="inferred from homology"/>
<dbReference type="EC" id="6.3.2.3" evidence="10"/>
<dbReference type="UniPathway" id="UPA00142">
    <property type="reaction ID" value="UER00210"/>
</dbReference>
<dbReference type="Gene3D" id="3.40.50.1760">
    <property type="entry name" value="Glutathione synthase, substrate-binding domain superfamily, eukaryotic"/>
    <property type="match status" value="1"/>
</dbReference>
<dbReference type="InterPro" id="IPR014049">
    <property type="entry name" value="Glutathione_synthase_N_euk"/>
</dbReference>
<feature type="binding site" evidence="12">
    <location>
        <position position="408"/>
    </location>
    <ligand>
        <name>Mg(2+)</name>
        <dbReference type="ChEBI" id="CHEBI:18420"/>
    </ligand>
</feature>
<feature type="binding site" evidence="11">
    <location>
        <position position="338"/>
    </location>
    <ligand>
        <name>ATP</name>
        <dbReference type="ChEBI" id="CHEBI:30616"/>
    </ligand>
</feature>
<dbReference type="Proteomes" id="UP000233524">
    <property type="component" value="Unassembled WGS sequence"/>
</dbReference>
<evidence type="ECO:0000256" key="8">
    <source>
        <dbReference type="ARBA" id="ARBA00022840"/>
    </source>
</evidence>
<dbReference type="NCBIfam" id="TIGR01986">
    <property type="entry name" value="glut_syn_euk"/>
    <property type="match status" value="1"/>
</dbReference>
<evidence type="ECO:0000256" key="5">
    <source>
        <dbReference type="ARBA" id="ARBA00022684"/>
    </source>
</evidence>
<protein>
    <recommendedName>
        <fullName evidence="10">Glutathione synthetase</fullName>
        <shortName evidence="10">GSH-S</shortName>
        <ecNumber evidence="10">6.3.2.3</ecNumber>
    </recommendedName>
</protein>
<dbReference type="PANTHER" id="PTHR11130:SF0">
    <property type="entry name" value="GLUTATHIONE SYNTHETASE"/>
    <property type="match status" value="1"/>
</dbReference>
<organism evidence="15 16">
    <name type="scientific">Lomentospora prolificans</name>
    <dbReference type="NCBI Taxonomy" id="41688"/>
    <lineage>
        <taxon>Eukaryota</taxon>
        <taxon>Fungi</taxon>
        <taxon>Dikarya</taxon>
        <taxon>Ascomycota</taxon>
        <taxon>Pezizomycotina</taxon>
        <taxon>Sordariomycetes</taxon>
        <taxon>Hypocreomycetidae</taxon>
        <taxon>Microascales</taxon>
        <taxon>Microascaceae</taxon>
        <taxon>Lomentospora</taxon>
    </lineage>
</organism>
<accession>A0A2N3NHK7</accession>
<feature type="binding site" evidence="11">
    <location>
        <position position="496"/>
    </location>
    <ligand>
        <name>ATP</name>
        <dbReference type="ChEBI" id="CHEBI:30616"/>
    </ligand>
</feature>
<dbReference type="GO" id="GO:0043295">
    <property type="term" value="F:glutathione binding"/>
    <property type="evidence" value="ECO:0007669"/>
    <property type="project" value="UniProtKB-UniRule"/>
</dbReference>
<feature type="binding site" evidence="11">
    <location>
        <position position="148"/>
    </location>
    <ligand>
        <name>ATP</name>
        <dbReference type="ChEBI" id="CHEBI:30616"/>
    </ligand>
</feature>
<evidence type="ECO:0000256" key="2">
    <source>
        <dbReference type="ARBA" id="ARBA00010385"/>
    </source>
</evidence>
<comment type="similarity">
    <text evidence="2 10">Belongs to the eukaryotic GSH synthase family.</text>
</comment>
<evidence type="ECO:0000256" key="1">
    <source>
        <dbReference type="ARBA" id="ARBA00004965"/>
    </source>
</evidence>
<dbReference type="GO" id="GO:0004363">
    <property type="term" value="F:glutathione synthase activity"/>
    <property type="evidence" value="ECO:0007669"/>
    <property type="project" value="UniProtKB-UniRule"/>
</dbReference>
<feature type="binding site" evidence="11">
    <location>
        <position position="415"/>
    </location>
    <ligand>
        <name>ATP</name>
        <dbReference type="ChEBI" id="CHEBI:30616"/>
    </ligand>
</feature>
<feature type="binding site" evidence="11">
    <location>
        <position position="463"/>
    </location>
    <ligand>
        <name>ATP</name>
        <dbReference type="ChEBI" id="CHEBI:30616"/>
    </ligand>
</feature>
<dbReference type="InterPro" id="IPR014042">
    <property type="entry name" value="Glutathione_synthase_a-hlx"/>
</dbReference>
<feature type="binding site" evidence="13">
    <location>
        <begin position="152"/>
        <end position="155"/>
    </location>
    <ligand>
        <name>substrate</name>
    </ligand>
</feature>
<dbReference type="Gene3D" id="3.30.1490.50">
    <property type="match status" value="1"/>
</dbReference>
<dbReference type="Gene3D" id="3.30.470.20">
    <property type="entry name" value="ATP-grasp fold, B domain"/>
    <property type="match status" value="1"/>
</dbReference>
<comment type="caution">
    <text evidence="15">The sequence shown here is derived from an EMBL/GenBank/DDBJ whole genome shotgun (WGS) entry which is preliminary data.</text>
</comment>
<feature type="binding site" evidence="11">
    <location>
        <position position="237"/>
    </location>
    <ligand>
        <name>substrate</name>
    </ligand>
</feature>
<feature type="binding site" evidence="11">
    <location>
        <begin position="404"/>
        <end position="413"/>
    </location>
    <ligand>
        <name>ATP</name>
        <dbReference type="ChEBI" id="CHEBI:30616"/>
    </ligand>
</feature>
<dbReference type="InterPro" id="IPR005615">
    <property type="entry name" value="Glutathione_synthase"/>
</dbReference>
<evidence type="ECO:0000256" key="12">
    <source>
        <dbReference type="PIRSR" id="PIRSR001558-2"/>
    </source>
</evidence>
<evidence type="ECO:0000256" key="3">
    <source>
        <dbReference type="ARBA" id="ARBA00011738"/>
    </source>
</evidence>
<feature type="binding site" evidence="11">
    <location>
        <begin position="437"/>
        <end position="440"/>
    </location>
    <ligand>
        <name>ATP</name>
        <dbReference type="ChEBI" id="CHEBI:30616"/>
    </ligand>
</feature>
<name>A0A2N3NHK7_9PEZI</name>
<keyword evidence="6 10" id="KW-0479">Metal-binding</keyword>
<dbReference type="InterPro" id="IPR014709">
    <property type="entry name" value="Glutathione_synthase_C_euk"/>
</dbReference>
<evidence type="ECO:0000256" key="9">
    <source>
        <dbReference type="ARBA" id="ARBA00022842"/>
    </source>
</evidence>
<comment type="subunit">
    <text evidence="3">Homodimer.</text>
</comment>
<feature type="domain" description="Glutathione synthase substrate-binding" evidence="14">
    <location>
        <begin position="222"/>
        <end position="335"/>
    </location>
</feature>
<gene>
    <name evidence="15" type="ORF">jhhlp_001208</name>
</gene>
<dbReference type="OrthoDB" id="2020073at2759"/>
<sequence length="513" mass="57046">MVSSIPAGLSQDEREHLVQVTKDWAAANGLAIRPPPAVVSQEVDPVGVLAIHAPVTLFPSKFPRSCFEQARSVQKAYNDLYARVARDEEFLGQLVKELVDVDEFVASLWKVHERVSKEGYVQNLSLGLFRSDYMVHEDKNGLQVKQVEFNTIASSFGGLSTQTSLLHRFLAATEYPRLQSGAQKLDIPKSDSAALLAKGIATAFREYDNGLSQGDVAQRPRCVLFITQDGERNIFDQRHLEYNVSGQDPTIPVFRLPYSEILKHTRVADSARRELVYTPPWSRQWSKPSEYEVAVVYYRAGYGPGDYPSQDSWEARFQVERSAAIKCPTILTQLAGMKKVQQVLATPETGDSPSEHARFTQNLPNLKSLLDTFTNIYPMDTSPAGLEARKKATDPELCRAFVLKPQREGGGNNIYRTAIPEFLKTIPEAHWGSYILMELITPPPAHNVILRNGNLEEGGIISELGIYGTCLWNNETILHNEEAGYLLRTKGDKSEEGGVAAGFGCMDSVNLVD</sequence>